<dbReference type="RefSeq" id="WP_208196991.1">
    <property type="nucleotide sequence ID" value="NZ_CP076023.1"/>
</dbReference>
<dbReference type="Gene3D" id="3.40.630.30">
    <property type="match status" value="1"/>
</dbReference>
<dbReference type="Pfam" id="PF13302">
    <property type="entry name" value="Acetyltransf_3"/>
    <property type="match status" value="1"/>
</dbReference>
<dbReference type="InterPro" id="IPR000182">
    <property type="entry name" value="GNAT_dom"/>
</dbReference>
<evidence type="ECO:0000259" key="1">
    <source>
        <dbReference type="PROSITE" id="PS51186"/>
    </source>
</evidence>
<dbReference type="SUPFAM" id="SSF55729">
    <property type="entry name" value="Acyl-CoA N-acyltransferases (Nat)"/>
    <property type="match status" value="1"/>
</dbReference>
<reference evidence="2 3" key="1">
    <citation type="submission" date="2021-05" db="EMBL/GenBank/DDBJ databases">
        <title>Novel species in genus Cellulomonas.</title>
        <authorList>
            <person name="Zhang G."/>
        </authorList>
    </citation>
    <scope>NUCLEOTIDE SEQUENCE [LARGE SCALE GENOMIC DNA]</scope>
    <source>
        <strain evidence="3">zg-ZUI157</strain>
    </source>
</reference>
<evidence type="ECO:0000313" key="2">
    <source>
        <dbReference type="EMBL" id="QWC16428.1"/>
    </source>
</evidence>
<evidence type="ECO:0000313" key="3">
    <source>
        <dbReference type="Proteomes" id="UP000679335"/>
    </source>
</evidence>
<keyword evidence="3" id="KW-1185">Reference proteome</keyword>
<protein>
    <submittedName>
        <fullName evidence="2">GNAT family N-acetyltransferase</fullName>
        <ecNumber evidence="2">2.3.1.-</ecNumber>
    </submittedName>
</protein>
<dbReference type="InterPro" id="IPR016181">
    <property type="entry name" value="Acyl_CoA_acyltransferase"/>
</dbReference>
<gene>
    <name evidence="2" type="ORF">KKR89_01760</name>
</gene>
<sequence>MTRPEPRATLHLRALTPQDEDAARAAHDELAREGFDFLLGVRSGERWDAYLRRLEDERAGVGLPDGRVPATFLVGDVGGVLVGRVSVRHALNEALSVVGGHIGYGVLPAHRRRGYATAMLRGALAVARSVGVRDALVTCDDANVGSERTIERCGGVLQDVVDVPGGGGAKRRYRVPTSLRP</sequence>
<organism evidence="2 3">
    <name type="scientific">Cellulomonas dongxiuzhuiae</name>
    <dbReference type="NCBI Taxonomy" id="2819979"/>
    <lineage>
        <taxon>Bacteria</taxon>
        <taxon>Bacillati</taxon>
        <taxon>Actinomycetota</taxon>
        <taxon>Actinomycetes</taxon>
        <taxon>Micrococcales</taxon>
        <taxon>Cellulomonadaceae</taxon>
        <taxon>Cellulomonas</taxon>
    </lineage>
</organism>
<dbReference type="EC" id="2.3.1.-" evidence="2"/>
<dbReference type="CDD" id="cd04301">
    <property type="entry name" value="NAT_SF"/>
    <property type="match status" value="1"/>
</dbReference>
<accession>A0ABX8GKF6</accession>
<proteinExistence type="predicted"/>
<dbReference type="EMBL" id="CP076023">
    <property type="protein sequence ID" value="QWC16428.1"/>
    <property type="molecule type" value="Genomic_DNA"/>
</dbReference>
<feature type="domain" description="N-acetyltransferase" evidence="1">
    <location>
        <begin position="10"/>
        <end position="176"/>
    </location>
</feature>
<name>A0ABX8GKF6_9CELL</name>
<keyword evidence="2" id="KW-0012">Acyltransferase</keyword>
<dbReference type="PANTHER" id="PTHR39173:SF1">
    <property type="entry name" value="ACETYLTRANSFERASE"/>
    <property type="match status" value="1"/>
</dbReference>
<keyword evidence="2" id="KW-0808">Transferase</keyword>
<dbReference type="GO" id="GO:0016746">
    <property type="term" value="F:acyltransferase activity"/>
    <property type="evidence" value="ECO:0007669"/>
    <property type="project" value="UniProtKB-KW"/>
</dbReference>
<dbReference type="Proteomes" id="UP000679335">
    <property type="component" value="Chromosome"/>
</dbReference>
<dbReference type="PANTHER" id="PTHR39173">
    <property type="entry name" value="ACETYLTRANSFERASE"/>
    <property type="match status" value="1"/>
</dbReference>
<dbReference type="PROSITE" id="PS51186">
    <property type="entry name" value="GNAT"/>
    <property type="match status" value="1"/>
</dbReference>